<evidence type="ECO:0000313" key="2">
    <source>
        <dbReference type="Proteomes" id="UP001179647"/>
    </source>
</evidence>
<dbReference type="EMBL" id="CP110232">
    <property type="protein sequence ID" value="WEG73484.1"/>
    <property type="molecule type" value="Genomic_DNA"/>
</dbReference>
<keyword evidence="2" id="KW-1185">Reference proteome</keyword>
<reference evidence="1" key="1">
    <citation type="submission" date="2022-10" db="EMBL/GenBank/DDBJ databases">
        <title>Vagococcus sp. isolated from poultry meat.</title>
        <authorList>
            <person name="Johansson P."/>
            <person name="Bjorkroth J."/>
        </authorList>
    </citation>
    <scope>NUCLEOTIDE SEQUENCE</scope>
    <source>
        <strain evidence="1">STAA11</strain>
    </source>
</reference>
<name>A0AAF0I7P9_9ENTE</name>
<sequence>MFNYEDYLVKKNALSFEEALVLYNKIHGSADSTDEDFNFLWSSVIESASEYVKKRNDWLSYTKEQKQQMDASRTALHNGFMATLKPLARYMGQMSWDASWYEELVNVEQARQKQGDFAGYLLCIGCLKAR</sequence>
<dbReference type="AlphaFoldDB" id="A0AAF0I7P9"/>
<evidence type="ECO:0000313" key="1">
    <source>
        <dbReference type="EMBL" id="WEG73484.1"/>
    </source>
</evidence>
<protein>
    <submittedName>
        <fullName evidence="1">Uncharacterized protein</fullName>
    </submittedName>
</protein>
<gene>
    <name evidence="1" type="ORF">OL234_00830</name>
</gene>
<dbReference type="RefSeq" id="WP_275469283.1">
    <property type="nucleotide sequence ID" value="NZ_CP110232.1"/>
</dbReference>
<dbReference type="Proteomes" id="UP001179647">
    <property type="component" value="Chromosome"/>
</dbReference>
<organism evidence="1 2">
    <name type="scientific">Vagococcus intermedius</name>
    <dbReference type="NCBI Taxonomy" id="2991418"/>
    <lineage>
        <taxon>Bacteria</taxon>
        <taxon>Bacillati</taxon>
        <taxon>Bacillota</taxon>
        <taxon>Bacilli</taxon>
        <taxon>Lactobacillales</taxon>
        <taxon>Enterococcaceae</taxon>
        <taxon>Vagococcus</taxon>
    </lineage>
</organism>
<proteinExistence type="predicted"/>
<dbReference type="KEGG" id="vie:OL234_00830"/>
<dbReference type="Gene3D" id="1.10.287.800">
    <property type="entry name" value="protein ne1242"/>
    <property type="match status" value="1"/>
</dbReference>
<accession>A0AAF0I7P9</accession>